<feature type="repeat" description="ANK" evidence="3">
    <location>
        <begin position="845"/>
        <end position="877"/>
    </location>
</feature>
<keyword evidence="4" id="KW-0732">Signal</keyword>
<dbReference type="SUPFAM" id="SSF48403">
    <property type="entry name" value="Ankyrin repeat"/>
    <property type="match status" value="1"/>
</dbReference>
<reference evidence="5 6" key="1">
    <citation type="submission" date="2020-02" db="EMBL/GenBank/DDBJ databases">
        <authorList>
            <person name="Ferguson B K."/>
        </authorList>
    </citation>
    <scope>NUCLEOTIDE SEQUENCE [LARGE SCALE GENOMIC DNA]</scope>
</reference>
<dbReference type="AlphaFoldDB" id="A0A6H5I0V7"/>
<dbReference type="Gene3D" id="1.25.40.20">
    <property type="entry name" value="Ankyrin repeat-containing domain"/>
    <property type="match status" value="2"/>
</dbReference>
<evidence type="ECO:0000256" key="3">
    <source>
        <dbReference type="PROSITE-ProRule" id="PRU00023"/>
    </source>
</evidence>
<feature type="signal peptide" evidence="4">
    <location>
        <begin position="1"/>
        <end position="24"/>
    </location>
</feature>
<feature type="chain" id="PRO_5026360352" evidence="4">
    <location>
        <begin position="25"/>
        <end position="1186"/>
    </location>
</feature>
<accession>A0A6H5I0V7</accession>
<gene>
    <name evidence="5" type="ORF">TBRA_LOCUS2140</name>
</gene>
<dbReference type="OrthoDB" id="426293at2759"/>
<keyword evidence="1" id="KW-0677">Repeat</keyword>
<evidence type="ECO:0000256" key="4">
    <source>
        <dbReference type="SAM" id="SignalP"/>
    </source>
</evidence>
<dbReference type="PROSITE" id="PS50088">
    <property type="entry name" value="ANK_REPEAT"/>
    <property type="match status" value="4"/>
</dbReference>
<protein>
    <submittedName>
        <fullName evidence="5">Uncharacterized protein</fullName>
    </submittedName>
</protein>
<dbReference type="EMBL" id="CADCXV010000424">
    <property type="protein sequence ID" value="CAB0030124.1"/>
    <property type="molecule type" value="Genomic_DNA"/>
</dbReference>
<evidence type="ECO:0000256" key="2">
    <source>
        <dbReference type="ARBA" id="ARBA00023043"/>
    </source>
</evidence>
<dbReference type="PANTHER" id="PTHR24198">
    <property type="entry name" value="ANKYRIN REPEAT AND PROTEIN KINASE DOMAIN-CONTAINING PROTEIN"/>
    <property type="match status" value="1"/>
</dbReference>
<dbReference type="SMART" id="SM00248">
    <property type="entry name" value="ANK"/>
    <property type="match status" value="9"/>
</dbReference>
<keyword evidence="6" id="KW-1185">Reference proteome</keyword>
<evidence type="ECO:0000313" key="6">
    <source>
        <dbReference type="Proteomes" id="UP000479190"/>
    </source>
</evidence>
<keyword evidence="2 3" id="KW-0040">ANK repeat</keyword>
<name>A0A6H5I0V7_9HYME</name>
<dbReference type="Pfam" id="PF00023">
    <property type="entry name" value="Ank"/>
    <property type="match status" value="1"/>
</dbReference>
<dbReference type="PROSITE" id="PS50297">
    <property type="entry name" value="ANK_REP_REGION"/>
    <property type="match status" value="4"/>
</dbReference>
<organism evidence="5 6">
    <name type="scientific">Trichogramma brassicae</name>
    <dbReference type="NCBI Taxonomy" id="86971"/>
    <lineage>
        <taxon>Eukaryota</taxon>
        <taxon>Metazoa</taxon>
        <taxon>Ecdysozoa</taxon>
        <taxon>Arthropoda</taxon>
        <taxon>Hexapoda</taxon>
        <taxon>Insecta</taxon>
        <taxon>Pterygota</taxon>
        <taxon>Neoptera</taxon>
        <taxon>Endopterygota</taxon>
        <taxon>Hymenoptera</taxon>
        <taxon>Apocrita</taxon>
        <taxon>Proctotrupomorpha</taxon>
        <taxon>Chalcidoidea</taxon>
        <taxon>Trichogrammatidae</taxon>
        <taxon>Trichogramma</taxon>
    </lineage>
</organism>
<proteinExistence type="predicted"/>
<dbReference type="PANTHER" id="PTHR24198:SF165">
    <property type="entry name" value="ANKYRIN REPEAT-CONTAINING PROTEIN-RELATED"/>
    <property type="match status" value="1"/>
</dbReference>
<feature type="repeat" description="ANK" evidence="3">
    <location>
        <begin position="699"/>
        <end position="731"/>
    </location>
</feature>
<feature type="repeat" description="ANK" evidence="3">
    <location>
        <begin position="921"/>
        <end position="948"/>
    </location>
</feature>
<dbReference type="Proteomes" id="UP000479190">
    <property type="component" value="Unassembled WGS sequence"/>
</dbReference>
<dbReference type="Pfam" id="PF12796">
    <property type="entry name" value="Ank_2"/>
    <property type="match status" value="2"/>
</dbReference>
<sequence>MSKFATSFFAIVAVLNGIVIVSSASRTLSLRRDIGPNDLLYNSPNSVENITTVYYGSCDRLADDDPDWFRKCSIRRVQASFSADANPREDECNVTLRCDSEAGWIDTDNVRIDSLGRDRAVVRWHEEVGNLEDDTRRYRPRFSVVDFSDCRVKTTKLPESQRRVYSLINEYAKGDGDFEVAALDGPRFSRLTIDAEGVITSRIDTLVTYQSEGYRPDIYRLADRKGYLLIESYSWPHETSIAVFHIQPNGQKRYLTRTEGAQDPSVSLANGLIGICARDRVALTCAQFELFDEKEIGWFSAGRSVAETFRGEEVVHNLPRGQGFLTHSRDNEGLEKALLDIVGKKYLWKIGLDGEAKQFLEPDMRCGYVSKGVQETGQLQIFEDERGDYCLSTVCVKRLVDSATEQDNLEELYKAYDNEMKNFYVKLHSNVRVPKRIYTMSCDDGSDASEFLFDRVEDLHRYMLMVWQDIRGNVDWANEKERHELLWKLHPLFCVDWEGAYPNLRDFCRAESIEQLLTDAVNLRYLEHYPAHEFIRFVARSGYRNDPAEFASMRRTTALHLASKRCLFPGSLGDAKVRELFAIYDDREANYVDAEDGSTTHLHVACKFGYERIVGKFLERKKQSIDCLDSALRVALDWEREEVVELLLRHGADPNRANVSGETPLHVICKNHSDDLAEIFCDASEKVGQRLRIDAQDERGWTPLHFALIRRNSRLVELLLRRGADPNLADEDGTSPLHLISEMDDPDSAKILFEICGELVKVDARDKFGCAPLHAAAFHSDAELMQLLLRNGADPNPANADGTTPLHLVNCIDDDADAAHFWRSFFEISEEEMRRKVQVDARNARGWTPLHLALYSGSEAATRLLLSRGADPNLATARGETPLHVACRRSEFHRGAAMARSFLRISEEVDRPVELDARDRKGRTPLQWAVANLEPSIVDLLLERGADLFSFVFPDESFLGKEFKRDQREFRLILATGALACVESLENAGYRAERGDASKIAKLFAEHGLFERTSASFERRWYNDDEFDDAAKEIMVKPYLSLHDLVWLRRDEAAKLLAPRDYYELARSKELLSLPDKFGESCVLHLCEKMSRGFFQRWGLQPYCELKFEPSIFGWEITRVELPIDEGLWRVCEAVTDFLGSYGLSIAFACVLYYIVHVSDMAFDCTFYNDVFHNDRIFSDEKEHEI</sequence>
<evidence type="ECO:0000256" key="1">
    <source>
        <dbReference type="ARBA" id="ARBA00022737"/>
    </source>
</evidence>
<dbReference type="InterPro" id="IPR036770">
    <property type="entry name" value="Ankyrin_rpt-contain_sf"/>
</dbReference>
<evidence type="ECO:0000313" key="5">
    <source>
        <dbReference type="EMBL" id="CAB0030124.1"/>
    </source>
</evidence>
<feature type="repeat" description="ANK" evidence="3">
    <location>
        <begin position="768"/>
        <end position="800"/>
    </location>
</feature>
<dbReference type="InterPro" id="IPR002110">
    <property type="entry name" value="Ankyrin_rpt"/>
</dbReference>